<evidence type="ECO:0000256" key="9">
    <source>
        <dbReference type="ARBA" id="ARBA00023242"/>
    </source>
</evidence>
<evidence type="ECO:0000256" key="3">
    <source>
        <dbReference type="ARBA" id="ARBA00022473"/>
    </source>
</evidence>
<organism evidence="12 13">
    <name type="scientific">Brassica napus</name>
    <name type="common">Rape</name>
    <dbReference type="NCBI Taxonomy" id="3708"/>
    <lineage>
        <taxon>Eukaryota</taxon>
        <taxon>Viridiplantae</taxon>
        <taxon>Streptophyta</taxon>
        <taxon>Embryophyta</taxon>
        <taxon>Tracheophyta</taxon>
        <taxon>Spermatophyta</taxon>
        <taxon>Magnoliopsida</taxon>
        <taxon>eudicotyledons</taxon>
        <taxon>Gunneridae</taxon>
        <taxon>Pentapetalae</taxon>
        <taxon>rosids</taxon>
        <taxon>malvids</taxon>
        <taxon>Brassicales</taxon>
        <taxon>Brassicaceae</taxon>
        <taxon>Brassiceae</taxon>
        <taxon>Brassica</taxon>
    </lineage>
</organism>
<evidence type="ECO:0000256" key="4">
    <source>
        <dbReference type="ARBA" id="ARBA00022723"/>
    </source>
</evidence>
<dbReference type="InterPro" id="IPR007818">
    <property type="entry name" value="SHI"/>
</dbReference>
<feature type="region of interest" description="Disordered" evidence="11">
    <location>
        <begin position="314"/>
        <end position="346"/>
    </location>
</feature>
<evidence type="ECO:0000256" key="10">
    <source>
        <dbReference type="ARBA" id="ARBA00023294"/>
    </source>
</evidence>
<protein>
    <submittedName>
        <fullName evidence="12">Uncharacterized protein</fullName>
    </submittedName>
</protein>
<dbReference type="PANTHER" id="PTHR31604:SF26">
    <property type="entry name" value="PROTEIN SHI RELATED SEQUENCE 4"/>
    <property type="match status" value="1"/>
</dbReference>
<proteinExistence type="inferred from homology"/>
<evidence type="ECO:0000256" key="7">
    <source>
        <dbReference type="ARBA" id="ARBA00023125"/>
    </source>
</evidence>
<evidence type="ECO:0000256" key="11">
    <source>
        <dbReference type="SAM" id="MobiDB-lite"/>
    </source>
</evidence>
<evidence type="ECO:0000313" key="13">
    <source>
        <dbReference type="Proteomes" id="UP000824890"/>
    </source>
</evidence>
<keyword evidence="13" id="KW-1185">Reference proteome</keyword>
<evidence type="ECO:0000256" key="8">
    <source>
        <dbReference type="ARBA" id="ARBA00023159"/>
    </source>
</evidence>
<keyword evidence="6" id="KW-0073">Auxin biosynthesis</keyword>
<dbReference type="NCBIfam" id="TIGR01624">
    <property type="entry name" value="LRP1_Cterm"/>
    <property type="match status" value="2"/>
</dbReference>
<dbReference type="NCBIfam" id="TIGR01623">
    <property type="entry name" value="put_zinc_LRP1"/>
    <property type="match status" value="2"/>
</dbReference>
<comment type="caution">
    <text evidence="12">The sequence shown here is derived from an EMBL/GenBank/DDBJ whole genome shotgun (WGS) entry which is preliminary data.</text>
</comment>
<dbReference type="Proteomes" id="UP000824890">
    <property type="component" value="Unassembled WGS sequence"/>
</dbReference>
<keyword evidence="7" id="KW-0238">DNA-binding</keyword>
<evidence type="ECO:0000313" key="12">
    <source>
        <dbReference type="EMBL" id="KAH0917148.1"/>
    </source>
</evidence>
<dbReference type="PANTHER" id="PTHR31604">
    <property type="entry name" value="PROTEIN LATERAL ROOT PRIMORDIUM 1"/>
    <property type="match status" value="1"/>
</dbReference>
<comment type="similarity">
    <text evidence="2">Belongs to the SHI protein family.</text>
</comment>
<evidence type="ECO:0000256" key="5">
    <source>
        <dbReference type="ARBA" id="ARBA00022833"/>
    </source>
</evidence>
<evidence type="ECO:0000256" key="6">
    <source>
        <dbReference type="ARBA" id="ARBA00023070"/>
    </source>
</evidence>
<dbReference type="EMBL" id="JAGKQM010000007">
    <property type="protein sequence ID" value="KAH0917148.1"/>
    <property type="molecule type" value="Genomic_DNA"/>
</dbReference>
<keyword evidence="8" id="KW-0010">Activator</keyword>
<gene>
    <name evidence="12" type="ORF">HID58_024808</name>
</gene>
<reference evidence="12 13" key="1">
    <citation type="submission" date="2021-05" db="EMBL/GenBank/DDBJ databases">
        <title>Genome Assembly of Synthetic Allotetraploid Brassica napus Reveals Homoeologous Exchanges between Subgenomes.</title>
        <authorList>
            <person name="Davis J.T."/>
        </authorList>
    </citation>
    <scope>NUCLEOTIDE SEQUENCE [LARGE SCALE GENOMIC DNA]</scope>
    <source>
        <strain evidence="13">cv. Da-Ae</strain>
        <tissue evidence="12">Seedling</tissue>
    </source>
</reference>
<accession>A0ABQ8CJF3</accession>
<feature type="region of interest" description="Disordered" evidence="11">
    <location>
        <begin position="110"/>
        <end position="141"/>
    </location>
</feature>
<evidence type="ECO:0000256" key="1">
    <source>
        <dbReference type="ARBA" id="ARBA00004123"/>
    </source>
</evidence>
<dbReference type="InterPro" id="IPR006510">
    <property type="entry name" value="Znf_LRP1"/>
</dbReference>
<dbReference type="InterPro" id="IPR006511">
    <property type="entry name" value="SHI_C"/>
</dbReference>
<name>A0ABQ8CJF3_BRANA</name>
<evidence type="ECO:0000256" key="2">
    <source>
        <dbReference type="ARBA" id="ARBA00006911"/>
    </source>
</evidence>
<keyword evidence="9" id="KW-0539">Nucleus</keyword>
<keyword evidence="10" id="KW-0927">Auxin signaling pathway</keyword>
<keyword evidence="5" id="KW-0862">Zinc</keyword>
<sequence length="423" mass="47102">MAGIGSSRNNEEDNQHKTNWLWYRNTGSSNTSHNNQQQIWQQQSLDLYPGQINVCDVTTSSSRSVTISCQDCGNQAKKGCTHMRCRTCCKSQGLDCPTHVRSTWIPAAKRRERQQQIETPTGNRNGRGCGVGNIPKRSWDLPDTLDSPEMDGTAFPEEVSSDAHFRCVRMSGTDDGESQFAYQTTVGIAGHVFKGILYSQGPESMMMPGSSRNNEEDNQHKTNWLWYRNTGSSNTSHNNQQQIWQQQSLDLYPGQINVCDVTTSSSRSVTISCQDCGNQAKKGCTHMRCRTCCKSQGLDCPTHVRSTWIPAAKRRERQQQIETPTGNRNGRGCGVGNIPKRSWDLPDTLDSPEMDGTAFPEEVSSDAHFRCVRMSGTDDGESQFAYQTTVGIAGHVFKGILYSQGPESMMMPGTQFHENPSRS</sequence>
<keyword evidence="4" id="KW-0479">Metal-binding</keyword>
<comment type="subcellular location">
    <subcellularLocation>
        <location evidence="1">Nucleus</location>
    </subcellularLocation>
</comment>
<dbReference type="Pfam" id="PF05142">
    <property type="entry name" value="DUF702"/>
    <property type="match status" value="2"/>
</dbReference>
<keyword evidence="3" id="KW-0217">Developmental protein</keyword>